<keyword evidence="1" id="KW-1015">Disulfide bond</keyword>
<keyword evidence="3" id="KW-1185">Reference proteome</keyword>
<evidence type="ECO:0000256" key="1">
    <source>
        <dbReference type="ARBA" id="ARBA00023157"/>
    </source>
</evidence>
<dbReference type="Pfam" id="PF06119">
    <property type="entry name" value="NIDO"/>
    <property type="match status" value="1"/>
</dbReference>
<dbReference type="SMART" id="SM00539">
    <property type="entry name" value="NIDO"/>
    <property type="match status" value="1"/>
</dbReference>
<dbReference type="GO" id="GO:0007160">
    <property type="term" value="P:cell-matrix adhesion"/>
    <property type="evidence" value="ECO:0007669"/>
    <property type="project" value="InterPro"/>
</dbReference>
<dbReference type="Proteomes" id="UP000095283">
    <property type="component" value="Unplaced"/>
</dbReference>
<dbReference type="PANTHER" id="PTHR13802">
    <property type="entry name" value="MUCIN 4-RELATED"/>
    <property type="match status" value="1"/>
</dbReference>
<organism evidence="3 4">
    <name type="scientific">Heterorhabditis bacteriophora</name>
    <name type="common">Entomopathogenic nematode worm</name>
    <dbReference type="NCBI Taxonomy" id="37862"/>
    <lineage>
        <taxon>Eukaryota</taxon>
        <taxon>Metazoa</taxon>
        <taxon>Ecdysozoa</taxon>
        <taxon>Nematoda</taxon>
        <taxon>Chromadorea</taxon>
        <taxon>Rhabditida</taxon>
        <taxon>Rhabditina</taxon>
        <taxon>Rhabditomorpha</taxon>
        <taxon>Strongyloidea</taxon>
        <taxon>Heterorhabditidae</taxon>
        <taxon>Heterorhabditis</taxon>
    </lineage>
</organism>
<reference evidence="4" key="1">
    <citation type="submission" date="2016-11" db="UniProtKB">
        <authorList>
            <consortium name="WormBaseParasite"/>
        </authorList>
    </citation>
    <scope>IDENTIFICATION</scope>
</reference>
<dbReference type="InterPro" id="IPR003886">
    <property type="entry name" value="NIDO_dom"/>
</dbReference>
<dbReference type="InterPro" id="IPR051495">
    <property type="entry name" value="Epithelial_Barrier/Signaling"/>
</dbReference>
<protein>
    <submittedName>
        <fullName evidence="4">NIDO domain-containing protein</fullName>
    </submittedName>
</protein>
<accession>A0A1I7X8F3</accession>
<dbReference type="AlphaFoldDB" id="A0A1I7X8F3"/>
<name>A0A1I7X8F3_HETBA</name>
<evidence type="ECO:0000313" key="3">
    <source>
        <dbReference type="Proteomes" id="UP000095283"/>
    </source>
</evidence>
<dbReference type="PANTHER" id="PTHR13802:SF52">
    <property type="entry name" value="MUCIN-4"/>
    <property type="match status" value="1"/>
</dbReference>
<feature type="domain" description="NIDO" evidence="2">
    <location>
        <begin position="92"/>
        <end position="255"/>
    </location>
</feature>
<evidence type="ECO:0000313" key="4">
    <source>
        <dbReference type="WBParaSite" id="Hba_13776"/>
    </source>
</evidence>
<evidence type="ECO:0000259" key="2">
    <source>
        <dbReference type="SMART" id="SM00539"/>
    </source>
</evidence>
<sequence>MSTIDLFGNKNPIFNYMPNPGHVDPSLLDQREKYMDLREEEGWWHLFPYGPLYNDANLLNKPHHDRQIDFDFDFPFYGFRFNYTMDASFIAAFYADQIFQFVGERGISNVWYRIIFRPRAFETFDEWGSPLMNPKDEYGSMFETARDRFEKKVDEVNRYEEAKRWTNTYQVVLATDEIRSYVMFNYAHINWTSSNTAGALQGRGGLQSAIAGFNGGNGTGWTALPYSGEGRVFLGGGCFALTRRSYEEDVAMRVLVGGVMTTAPIAASMIGGVYVNVSGPCLRGGDVVKVIFDEYLVDCVRVMQPSLASPHIKLIDNPREPHNNWRSSNATRLRLEWAPYNLTNDINAMVDIKLMGYWEDTDDHIFEEVNMLLKIDNCDKEESIDGEERRE</sequence>
<proteinExistence type="predicted"/>
<dbReference type="WBParaSite" id="Hba_13776">
    <property type="protein sequence ID" value="Hba_13776"/>
    <property type="gene ID" value="Hba_13776"/>
</dbReference>